<dbReference type="PANTHER" id="PTHR43771:SF1">
    <property type="entry name" value="PHOSPHOMANNOMUTASE"/>
    <property type="match status" value="1"/>
</dbReference>
<evidence type="ECO:0000256" key="3">
    <source>
        <dbReference type="ARBA" id="ARBA00022553"/>
    </source>
</evidence>
<feature type="domain" description="Alpha-D-phosphohexomutase alpha/beta/alpha" evidence="8">
    <location>
        <begin position="11"/>
        <end position="137"/>
    </location>
</feature>
<dbReference type="AlphaFoldDB" id="A0A1C4XEI7"/>
<dbReference type="Gene3D" id="3.30.310.50">
    <property type="entry name" value="Alpha-D-phosphohexomutase, C-terminal domain"/>
    <property type="match status" value="1"/>
</dbReference>
<dbReference type="Pfam" id="PF02878">
    <property type="entry name" value="PGM_PMM_I"/>
    <property type="match status" value="1"/>
</dbReference>
<dbReference type="PRINTS" id="PR00509">
    <property type="entry name" value="PGMPMM"/>
</dbReference>
<protein>
    <submittedName>
        <fullName evidence="11">Phosphomannomutase</fullName>
    </submittedName>
</protein>
<evidence type="ECO:0000313" key="12">
    <source>
        <dbReference type="Proteomes" id="UP000199375"/>
    </source>
</evidence>
<proteinExistence type="inferred from homology"/>
<keyword evidence="4 7" id="KW-0479">Metal-binding</keyword>
<dbReference type="RefSeq" id="WP_091283563.1">
    <property type="nucleotide sequence ID" value="NZ_FMCW01000024.1"/>
</dbReference>
<evidence type="ECO:0000256" key="1">
    <source>
        <dbReference type="ARBA" id="ARBA00001946"/>
    </source>
</evidence>
<organism evidence="11 12">
    <name type="scientific">Micromonospora haikouensis</name>
    <dbReference type="NCBI Taxonomy" id="686309"/>
    <lineage>
        <taxon>Bacteria</taxon>
        <taxon>Bacillati</taxon>
        <taxon>Actinomycetota</taxon>
        <taxon>Actinomycetes</taxon>
        <taxon>Micromonosporales</taxon>
        <taxon>Micromonosporaceae</taxon>
        <taxon>Micromonospora</taxon>
    </lineage>
</organism>
<evidence type="ECO:0000256" key="5">
    <source>
        <dbReference type="ARBA" id="ARBA00022842"/>
    </source>
</evidence>
<sequence>MTGSIPTKSSADGWRGVVDETFTPDFAALVTRCVVRALALTRPTRTVLVTYDGRRGGEACAAAVAAAASEMGGVQVRLVPHLPTPIASAALRQGQADVAFLVTASHNPARYNGIKVKVAPGRSLPAAVERHVEQMLAEPAPVAVSHLTRLPAPEPSAGWVNDHVACLLTELPGSVGGRRSVVVDGVGGIAGQPMAELCRRLGWQVRLLGGTPDPEFGGLVPDPTWAGTRRRAESMVRDVGADLAIVLDGDGDRIFVIDERGRCVQPHELLALLLDAHGPARRSDRADDVAVTVSTGMAVHKVARRQGRGVHETPIGFKFLSPLLAEGKAAAAGGSVGDLAFAEHGIDRDPFVAVALLADHLNTTGGSLGDLVDALRDEVGRPRWFEFRVAGTGDGQLLHEAGLRALDGVGLADPGLAVTELDGVKFRFHDDQWMLLRRSTTEAGVRVYGELSPGPRNDRLIAQLTASVGEFLAP</sequence>
<dbReference type="PROSITE" id="PS00710">
    <property type="entry name" value="PGM_PMM"/>
    <property type="match status" value="1"/>
</dbReference>
<evidence type="ECO:0000256" key="7">
    <source>
        <dbReference type="RuleBase" id="RU004326"/>
    </source>
</evidence>
<reference evidence="11 12" key="1">
    <citation type="submission" date="2016-06" db="EMBL/GenBank/DDBJ databases">
        <authorList>
            <person name="Kjaerup R.B."/>
            <person name="Dalgaard T.S."/>
            <person name="Juul-Madsen H.R."/>
        </authorList>
    </citation>
    <scope>NUCLEOTIDE SEQUENCE [LARGE SCALE GENOMIC DNA]</scope>
    <source>
        <strain evidence="11 12">DSM 45626</strain>
    </source>
</reference>
<feature type="domain" description="Alpha-D-phosphohexomutase alpha/beta/alpha" evidence="9">
    <location>
        <begin position="178"/>
        <end position="261"/>
    </location>
</feature>
<feature type="domain" description="Alpha-D-phosphohexomutase alpha/beta/alpha" evidence="10">
    <location>
        <begin position="266"/>
        <end position="375"/>
    </location>
</feature>
<accession>A0A1C4XEI7</accession>
<dbReference type="Pfam" id="PF02880">
    <property type="entry name" value="PGM_PMM_III"/>
    <property type="match status" value="1"/>
</dbReference>
<dbReference type="Pfam" id="PF02879">
    <property type="entry name" value="PGM_PMM_II"/>
    <property type="match status" value="1"/>
</dbReference>
<evidence type="ECO:0000259" key="9">
    <source>
        <dbReference type="Pfam" id="PF02879"/>
    </source>
</evidence>
<dbReference type="InterPro" id="IPR005845">
    <property type="entry name" value="A-D-PHexomutase_a/b/a-II"/>
</dbReference>
<dbReference type="EMBL" id="FMCW01000024">
    <property type="protein sequence ID" value="SCF06541.1"/>
    <property type="molecule type" value="Genomic_DNA"/>
</dbReference>
<dbReference type="GO" id="GO:0016868">
    <property type="term" value="F:intramolecular phosphotransferase activity"/>
    <property type="evidence" value="ECO:0007669"/>
    <property type="project" value="InterPro"/>
</dbReference>
<dbReference type="Gene3D" id="3.40.120.10">
    <property type="entry name" value="Alpha-D-Glucose-1,6-Bisphosphate, subunit A, domain 3"/>
    <property type="match status" value="3"/>
</dbReference>
<dbReference type="GO" id="GO:0005975">
    <property type="term" value="P:carbohydrate metabolic process"/>
    <property type="evidence" value="ECO:0007669"/>
    <property type="project" value="InterPro"/>
</dbReference>
<evidence type="ECO:0000259" key="8">
    <source>
        <dbReference type="Pfam" id="PF02878"/>
    </source>
</evidence>
<dbReference type="InterPro" id="IPR016055">
    <property type="entry name" value="A-D-PHexomutase_a/b/a-I/II/III"/>
</dbReference>
<keyword evidence="5 7" id="KW-0460">Magnesium</keyword>
<evidence type="ECO:0000313" key="11">
    <source>
        <dbReference type="EMBL" id="SCF06541.1"/>
    </source>
</evidence>
<name>A0A1C4XEI7_9ACTN</name>
<evidence type="ECO:0000256" key="6">
    <source>
        <dbReference type="ARBA" id="ARBA00023235"/>
    </source>
</evidence>
<dbReference type="InterPro" id="IPR016066">
    <property type="entry name" value="A-D-PHexomutase_CS"/>
</dbReference>
<dbReference type="GO" id="GO:0000287">
    <property type="term" value="F:magnesium ion binding"/>
    <property type="evidence" value="ECO:0007669"/>
    <property type="project" value="InterPro"/>
</dbReference>
<keyword evidence="3" id="KW-0597">Phosphoprotein</keyword>
<dbReference type="InterPro" id="IPR005841">
    <property type="entry name" value="Alpha-D-phosphohexomutase_SF"/>
</dbReference>
<dbReference type="Proteomes" id="UP000199375">
    <property type="component" value="Unassembled WGS sequence"/>
</dbReference>
<keyword evidence="6" id="KW-0413">Isomerase</keyword>
<evidence type="ECO:0000259" key="10">
    <source>
        <dbReference type="Pfam" id="PF02880"/>
    </source>
</evidence>
<evidence type="ECO:0000256" key="2">
    <source>
        <dbReference type="ARBA" id="ARBA00010231"/>
    </source>
</evidence>
<comment type="similarity">
    <text evidence="2 7">Belongs to the phosphohexose mutase family.</text>
</comment>
<evidence type="ECO:0000256" key="4">
    <source>
        <dbReference type="ARBA" id="ARBA00022723"/>
    </source>
</evidence>
<dbReference type="SUPFAM" id="SSF55957">
    <property type="entry name" value="Phosphoglucomutase, C-terminal domain"/>
    <property type="match status" value="1"/>
</dbReference>
<dbReference type="InterPro" id="IPR005846">
    <property type="entry name" value="A-D-PHexomutase_a/b/a-III"/>
</dbReference>
<comment type="cofactor">
    <cofactor evidence="1">
        <name>Mg(2+)</name>
        <dbReference type="ChEBI" id="CHEBI:18420"/>
    </cofactor>
</comment>
<dbReference type="InterPro" id="IPR005844">
    <property type="entry name" value="A-D-PHexomutase_a/b/a-I"/>
</dbReference>
<dbReference type="SUPFAM" id="SSF53738">
    <property type="entry name" value="Phosphoglucomutase, first 3 domains"/>
    <property type="match status" value="3"/>
</dbReference>
<gene>
    <name evidence="11" type="ORF">GA0070558_12457</name>
</gene>
<dbReference type="InterPro" id="IPR036900">
    <property type="entry name" value="A-D-PHexomutase_C_sf"/>
</dbReference>
<dbReference type="PANTHER" id="PTHR43771">
    <property type="entry name" value="PHOSPHOMANNOMUTASE"/>
    <property type="match status" value="1"/>
</dbReference>